<keyword evidence="5" id="KW-1185">Reference proteome</keyword>
<reference evidence="4 5" key="1">
    <citation type="submission" date="2023-05" db="EMBL/GenBank/DDBJ databases">
        <title>Streptantibioticus silvisoli sp. nov., acidotolerant actinomycetes 1 from pine litter.</title>
        <authorList>
            <person name="Swiecimska M."/>
            <person name="Golinska P."/>
            <person name="Sangal V."/>
            <person name="Wachnowicz B."/>
            <person name="Goodfellow M."/>
        </authorList>
    </citation>
    <scope>NUCLEOTIDE SEQUENCE</scope>
    <source>
        <strain evidence="4">SL13</strain>
        <strain evidence="3 5">SL54</strain>
    </source>
</reference>
<dbReference type="CDD" id="cd06974">
    <property type="entry name" value="TerD_like"/>
    <property type="match status" value="1"/>
</dbReference>
<dbReference type="RefSeq" id="WP_271317347.1">
    <property type="nucleotide sequence ID" value="NZ_JAAGKO020000079.1"/>
</dbReference>
<dbReference type="AlphaFoldDB" id="A0AA90H0U6"/>
<dbReference type="InterPro" id="IPR003325">
    <property type="entry name" value="TerD"/>
</dbReference>
<protein>
    <submittedName>
        <fullName evidence="4">TerD family protein</fullName>
    </submittedName>
</protein>
<dbReference type="Gene3D" id="2.60.60.30">
    <property type="entry name" value="sav2460 like domains"/>
    <property type="match status" value="1"/>
</dbReference>
<evidence type="ECO:0000313" key="4">
    <source>
        <dbReference type="EMBL" id="MDI5971214.1"/>
    </source>
</evidence>
<dbReference type="Pfam" id="PF02342">
    <property type="entry name" value="TerD"/>
    <property type="match status" value="1"/>
</dbReference>
<proteinExistence type="inferred from homology"/>
<sequence length="176" mass="18747">MSSLNKGIVKVEFKLKWDPSPAGSPVSDLDIVAAVFPGAAPQGPPAYLVYFDSRSPDGTINLNRDSLDGQGFGWDEVMTFELERLSSSYGRVVVGVVVQQGGGRWTFGDVAGKGALVQQGYEELMTDSLDSVAGSTAATVGEFVRNASGEWDFHAMLRGFDGDPDEFARTMGRGTA</sequence>
<dbReference type="InterPro" id="IPR051324">
    <property type="entry name" value="Stress/Tellurium_Resist"/>
</dbReference>
<accession>A0AA90H0U6</accession>
<dbReference type="EMBL" id="JAAGKO020000079">
    <property type="protein sequence ID" value="MDI5967244.1"/>
    <property type="molecule type" value="Genomic_DNA"/>
</dbReference>
<comment type="caution">
    <text evidence="4">The sequence shown here is derived from an EMBL/GenBank/DDBJ whole genome shotgun (WGS) entry which is preliminary data.</text>
</comment>
<dbReference type="EMBL" id="JABXJJ020000021">
    <property type="protein sequence ID" value="MDI5971214.1"/>
    <property type="molecule type" value="Genomic_DNA"/>
</dbReference>
<dbReference type="Proteomes" id="UP001156398">
    <property type="component" value="Unassembled WGS sequence"/>
</dbReference>
<feature type="domain" description="TerD" evidence="2">
    <location>
        <begin position="5"/>
        <end position="167"/>
    </location>
</feature>
<evidence type="ECO:0000313" key="5">
    <source>
        <dbReference type="Proteomes" id="UP001156398"/>
    </source>
</evidence>
<gene>
    <name evidence="3" type="ORF">POF43_031740</name>
    <name evidence="4" type="ORF">POF50_018005</name>
</gene>
<name>A0AA90H0U6_9ACTN</name>
<dbReference type="PANTHER" id="PTHR32097">
    <property type="entry name" value="CAMP-BINDING PROTEIN 1-RELATED"/>
    <property type="match status" value="1"/>
</dbReference>
<organism evidence="4">
    <name type="scientific">Streptantibioticus silvisoli</name>
    <dbReference type="NCBI Taxonomy" id="2705255"/>
    <lineage>
        <taxon>Bacteria</taxon>
        <taxon>Bacillati</taxon>
        <taxon>Actinomycetota</taxon>
        <taxon>Actinomycetes</taxon>
        <taxon>Kitasatosporales</taxon>
        <taxon>Streptomycetaceae</taxon>
        <taxon>Streptantibioticus</taxon>
    </lineage>
</organism>
<evidence type="ECO:0000256" key="1">
    <source>
        <dbReference type="ARBA" id="ARBA00008775"/>
    </source>
</evidence>
<dbReference type="PANTHER" id="PTHR32097:SF4">
    <property type="entry name" value="GENERAL STRESS PROTEIN 16U"/>
    <property type="match status" value="1"/>
</dbReference>
<evidence type="ECO:0000259" key="2">
    <source>
        <dbReference type="Pfam" id="PF02342"/>
    </source>
</evidence>
<comment type="similarity">
    <text evidence="1">Belongs to the CAPAB/TerDEXZ family.</text>
</comment>
<evidence type="ECO:0000313" key="3">
    <source>
        <dbReference type="EMBL" id="MDI5967244.1"/>
    </source>
</evidence>